<evidence type="ECO:0000256" key="1">
    <source>
        <dbReference type="SAM" id="SignalP"/>
    </source>
</evidence>
<proteinExistence type="predicted"/>
<dbReference type="EMBL" id="VSWC01000079">
    <property type="protein sequence ID" value="KAA1094914.1"/>
    <property type="molecule type" value="Genomic_DNA"/>
</dbReference>
<protein>
    <submittedName>
        <fullName evidence="2">Uncharacterized protein</fullName>
    </submittedName>
</protein>
<dbReference type="AlphaFoldDB" id="A0A5B0LMN4"/>
<gene>
    <name evidence="3" type="ORF">PGT21_032624</name>
    <name evidence="2" type="ORF">PGTUg99_002224</name>
</gene>
<dbReference type="Proteomes" id="UP000324748">
    <property type="component" value="Unassembled WGS sequence"/>
</dbReference>
<feature type="chain" id="PRO_5036136990" evidence="1">
    <location>
        <begin position="20"/>
        <end position="102"/>
    </location>
</feature>
<evidence type="ECO:0000313" key="2">
    <source>
        <dbReference type="EMBL" id="KAA1065213.1"/>
    </source>
</evidence>
<accession>A0A5B0LMN4</accession>
<feature type="signal peptide" evidence="1">
    <location>
        <begin position="1"/>
        <end position="19"/>
    </location>
</feature>
<comment type="caution">
    <text evidence="2">The sequence shown here is derived from an EMBL/GenBank/DDBJ whole genome shotgun (WGS) entry which is preliminary data.</text>
</comment>
<keyword evidence="4" id="KW-1185">Reference proteome</keyword>
<organism evidence="2 5">
    <name type="scientific">Puccinia graminis f. sp. tritici</name>
    <dbReference type="NCBI Taxonomy" id="56615"/>
    <lineage>
        <taxon>Eukaryota</taxon>
        <taxon>Fungi</taxon>
        <taxon>Dikarya</taxon>
        <taxon>Basidiomycota</taxon>
        <taxon>Pucciniomycotina</taxon>
        <taxon>Pucciniomycetes</taxon>
        <taxon>Pucciniales</taxon>
        <taxon>Pucciniaceae</taxon>
        <taxon>Puccinia</taxon>
    </lineage>
</organism>
<evidence type="ECO:0000313" key="5">
    <source>
        <dbReference type="Proteomes" id="UP000325313"/>
    </source>
</evidence>
<name>A0A5B0LMN4_PUCGR</name>
<dbReference type="OrthoDB" id="2508403at2759"/>
<evidence type="ECO:0000313" key="4">
    <source>
        <dbReference type="Proteomes" id="UP000324748"/>
    </source>
</evidence>
<dbReference type="EMBL" id="VDEP01000511">
    <property type="protein sequence ID" value="KAA1065213.1"/>
    <property type="molecule type" value="Genomic_DNA"/>
</dbReference>
<dbReference type="Proteomes" id="UP000325313">
    <property type="component" value="Unassembled WGS sequence"/>
</dbReference>
<keyword evidence="1" id="KW-0732">Signal</keyword>
<reference evidence="4 5" key="1">
    <citation type="submission" date="2019-05" db="EMBL/GenBank/DDBJ databases">
        <title>Emergence of the Ug99 lineage of the wheat stem rust pathogen through somatic hybridization.</title>
        <authorList>
            <person name="Li F."/>
            <person name="Upadhyaya N.M."/>
            <person name="Sperschneider J."/>
            <person name="Matny O."/>
            <person name="Nguyen-Phuc H."/>
            <person name="Mago R."/>
            <person name="Raley C."/>
            <person name="Miller M.E."/>
            <person name="Silverstein K.A.T."/>
            <person name="Henningsen E."/>
            <person name="Hirsch C.D."/>
            <person name="Visser B."/>
            <person name="Pretorius Z.A."/>
            <person name="Steffenson B.J."/>
            <person name="Schwessinger B."/>
            <person name="Dodds P.N."/>
            <person name="Figueroa M."/>
        </authorList>
    </citation>
    <scope>NUCLEOTIDE SEQUENCE [LARGE SCALE GENOMIC DNA]</scope>
    <source>
        <strain evidence="3">21-0</strain>
        <strain evidence="2 5">Ug99</strain>
    </source>
</reference>
<evidence type="ECO:0000313" key="3">
    <source>
        <dbReference type="EMBL" id="KAA1094914.1"/>
    </source>
</evidence>
<sequence length="102" mass="10137">MRCSLVIALPIALLSSVSAEFFLRRGLDGLPIVGGLLGGSPKSGDGDKNSCADQQSLLANVNVLSSVHCSSGAGGPDLMACGQSGNSYHDGASPSSADCANN</sequence>